<keyword evidence="1" id="KW-0812">Transmembrane</keyword>
<reference evidence="2" key="2">
    <citation type="journal article" date="2021" name="Microbiome">
        <title>Successional dynamics and alternative stable states in a saline activated sludge microbial community over 9 years.</title>
        <authorList>
            <person name="Wang Y."/>
            <person name="Ye J."/>
            <person name="Ju F."/>
            <person name="Liu L."/>
            <person name="Boyd J.A."/>
            <person name="Deng Y."/>
            <person name="Parks D.H."/>
            <person name="Jiang X."/>
            <person name="Yin X."/>
            <person name="Woodcroft B.J."/>
            <person name="Tyson G.W."/>
            <person name="Hugenholtz P."/>
            <person name="Polz M.F."/>
            <person name="Zhang T."/>
        </authorList>
    </citation>
    <scope>NUCLEOTIDE SEQUENCE</scope>
    <source>
        <strain evidence="2">HKST-UBA01</strain>
    </source>
</reference>
<dbReference type="EMBL" id="JAGQHR010001094">
    <property type="protein sequence ID" value="MCA9730295.1"/>
    <property type="molecule type" value="Genomic_DNA"/>
</dbReference>
<evidence type="ECO:0000313" key="3">
    <source>
        <dbReference type="Proteomes" id="UP000697710"/>
    </source>
</evidence>
<dbReference type="Proteomes" id="UP000697710">
    <property type="component" value="Unassembled WGS sequence"/>
</dbReference>
<reference evidence="2" key="1">
    <citation type="submission" date="2020-04" db="EMBL/GenBank/DDBJ databases">
        <authorList>
            <person name="Zhang T."/>
        </authorList>
    </citation>
    <scope>NUCLEOTIDE SEQUENCE</scope>
    <source>
        <strain evidence="2">HKST-UBA01</strain>
    </source>
</reference>
<gene>
    <name evidence="2" type="ORF">KC729_21620</name>
</gene>
<feature type="transmembrane region" description="Helical" evidence="1">
    <location>
        <begin position="158"/>
        <end position="179"/>
    </location>
</feature>
<dbReference type="Pfam" id="PF04403">
    <property type="entry name" value="PqiA"/>
    <property type="match status" value="1"/>
</dbReference>
<dbReference type="InterPro" id="IPR007498">
    <property type="entry name" value="PqiA-like"/>
</dbReference>
<sequence length="197" mass="21738">MKWDAAENADGEPAETPRKGHSIHYLVSVVVLPISAALYALSLTMHVAEVRTHIQVATFVKDNTELLKLLTTIKKLYETGDYTLTVIITAFTIVFPIGKYLALAYVLSSRNVRRRSRVNTWIKNLGQWSMGDVFVVALLVVILRINSSVGQMHVAPLAGLYVFTASVLTSMLVSALVAFEPPRRNETRRAEPAGAKS</sequence>
<evidence type="ECO:0000313" key="2">
    <source>
        <dbReference type="EMBL" id="MCA9730295.1"/>
    </source>
</evidence>
<feature type="transmembrane region" description="Helical" evidence="1">
    <location>
        <begin position="23"/>
        <end position="41"/>
    </location>
</feature>
<feature type="transmembrane region" description="Helical" evidence="1">
    <location>
        <begin position="128"/>
        <end position="146"/>
    </location>
</feature>
<name>A0A956M5B5_UNCEI</name>
<protein>
    <submittedName>
        <fullName evidence="2">Paraquat-inducible protein A</fullName>
    </submittedName>
</protein>
<keyword evidence="1" id="KW-0472">Membrane</keyword>
<proteinExistence type="predicted"/>
<dbReference type="AlphaFoldDB" id="A0A956M5B5"/>
<feature type="transmembrane region" description="Helical" evidence="1">
    <location>
        <begin position="82"/>
        <end position="107"/>
    </location>
</feature>
<keyword evidence="1" id="KW-1133">Transmembrane helix</keyword>
<organism evidence="2 3">
    <name type="scientific">Eiseniibacteriota bacterium</name>
    <dbReference type="NCBI Taxonomy" id="2212470"/>
    <lineage>
        <taxon>Bacteria</taxon>
        <taxon>Candidatus Eiseniibacteriota</taxon>
    </lineage>
</organism>
<comment type="caution">
    <text evidence="2">The sequence shown here is derived from an EMBL/GenBank/DDBJ whole genome shotgun (WGS) entry which is preliminary data.</text>
</comment>
<accession>A0A956M5B5</accession>
<evidence type="ECO:0000256" key="1">
    <source>
        <dbReference type="SAM" id="Phobius"/>
    </source>
</evidence>